<proteinExistence type="predicted"/>
<reference evidence="1" key="1">
    <citation type="submission" date="2023-07" db="EMBL/GenBank/DDBJ databases">
        <title>draft genome sequence of fig (Ficus carica).</title>
        <authorList>
            <person name="Takahashi T."/>
            <person name="Nishimura K."/>
        </authorList>
    </citation>
    <scope>NUCLEOTIDE SEQUENCE</scope>
</reference>
<dbReference type="EMBL" id="BTGU01000006">
    <property type="protein sequence ID" value="GMN36788.1"/>
    <property type="molecule type" value="Genomic_DNA"/>
</dbReference>
<gene>
    <name evidence="1" type="ORF">TIFTF001_006294</name>
</gene>
<comment type="caution">
    <text evidence="1">The sequence shown here is derived from an EMBL/GenBank/DDBJ whole genome shotgun (WGS) entry which is preliminary data.</text>
</comment>
<organism evidence="1 2">
    <name type="scientific">Ficus carica</name>
    <name type="common">Common fig</name>
    <dbReference type="NCBI Taxonomy" id="3494"/>
    <lineage>
        <taxon>Eukaryota</taxon>
        <taxon>Viridiplantae</taxon>
        <taxon>Streptophyta</taxon>
        <taxon>Embryophyta</taxon>
        <taxon>Tracheophyta</taxon>
        <taxon>Spermatophyta</taxon>
        <taxon>Magnoliopsida</taxon>
        <taxon>eudicotyledons</taxon>
        <taxon>Gunneridae</taxon>
        <taxon>Pentapetalae</taxon>
        <taxon>rosids</taxon>
        <taxon>fabids</taxon>
        <taxon>Rosales</taxon>
        <taxon>Moraceae</taxon>
        <taxon>Ficeae</taxon>
        <taxon>Ficus</taxon>
    </lineage>
</organism>
<accession>A0AA88CVW0</accession>
<name>A0AA88CVW0_FICCA</name>
<dbReference type="Proteomes" id="UP001187192">
    <property type="component" value="Unassembled WGS sequence"/>
</dbReference>
<evidence type="ECO:0000313" key="2">
    <source>
        <dbReference type="Proteomes" id="UP001187192"/>
    </source>
</evidence>
<evidence type="ECO:0000313" key="1">
    <source>
        <dbReference type="EMBL" id="GMN36788.1"/>
    </source>
</evidence>
<protein>
    <submittedName>
        <fullName evidence="1">Uncharacterized protein</fullName>
    </submittedName>
</protein>
<sequence length="100" mass="10966">MGGLVFNFNKTHKAIKTHKNIKIKSSCRRERRRQSSVAKCWQRHWATLSTVSWAAASRAGQKVTRLGSGRWATISGSGFHTQREEGAVAVAVGPTFLGGL</sequence>
<dbReference type="AlphaFoldDB" id="A0AA88CVW0"/>
<keyword evidence="2" id="KW-1185">Reference proteome</keyword>